<dbReference type="OrthoDB" id="1358466at2"/>
<dbReference type="InterPro" id="IPR056695">
    <property type="entry name" value="DUF7793"/>
</dbReference>
<reference evidence="3" key="1">
    <citation type="submission" date="2016-10" db="EMBL/GenBank/DDBJ databases">
        <authorList>
            <person name="Varghese N."/>
            <person name="Submissions S."/>
        </authorList>
    </citation>
    <scope>NUCLEOTIDE SEQUENCE [LARGE SCALE GENOMIC DNA]</scope>
    <source>
        <strain evidence="3">DSM 25811 / CCM 8410 / LMG 26954 / E90</strain>
    </source>
</reference>
<evidence type="ECO:0000313" key="2">
    <source>
        <dbReference type="EMBL" id="SDD13136.1"/>
    </source>
</evidence>
<dbReference type="Proteomes" id="UP000198757">
    <property type="component" value="Unassembled WGS sequence"/>
</dbReference>
<organism evidence="2 3">
    <name type="scientific">Niabella drilacis (strain DSM 25811 / CCM 8410 / CCUG 62505 / LMG 26954 / E90)</name>
    <dbReference type="NCBI Taxonomy" id="1285928"/>
    <lineage>
        <taxon>Bacteria</taxon>
        <taxon>Pseudomonadati</taxon>
        <taxon>Bacteroidota</taxon>
        <taxon>Chitinophagia</taxon>
        <taxon>Chitinophagales</taxon>
        <taxon>Chitinophagaceae</taxon>
        <taxon>Niabella</taxon>
    </lineage>
</organism>
<evidence type="ECO:0000313" key="3">
    <source>
        <dbReference type="Proteomes" id="UP000198757"/>
    </source>
</evidence>
<feature type="domain" description="DUF7793" evidence="1">
    <location>
        <begin position="20"/>
        <end position="130"/>
    </location>
</feature>
<sequence>MHNINIPSGWPVFDGQIATYWFEEGILVSFSKAVKRTVENISDNVNFVKGLTGGARVPVLIYITKSPIPDKATRRLSAEMLPVNYKAMAIISEPGLAQLILKLVFRLKPSPIPVKSFVNDREAKQWLKQFL</sequence>
<dbReference type="AlphaFoldDB" id="A0A1G6SAD0"/>
<protein>
    <recommendedName>
        <fullName evidence="1">DUF7793 domain-containing protein</fullName>
    </recommendedName>
</protein>
<accession>A0A1G6SAD0</accession>
<keyword evidence="3" id="KW-1185">Reference proteome</keyword>
<gene>
    <name evidence="2" type="ORF">SAMN04487894_106135</name>
</gene>
<dbReference type="EMBL" id="FMZO01000006">
    <property type="protein sequence ID" value="SDD13136.1"/>
    <property type="molecule type" value="Genomic_DNA"/>
</dbReference>
<proteinExistence type="predicted"/>
<dbReference type="Pfam" id="PF25056">
    <property type="entry name" value="DUF7793"/>
    <property type="match status" value="1"/>
</dbReference>
<evidence type="ECO:0000259" key="1">
    <source>
        <dbReference type="Pfam" id="PF25056"/>
    </source>
</evidence>
<name>A0A1G6SAD0_NIADE</name>
<dbReference type="RefSeq" id="WP_090390616.1">
    <property type="nucleotide sequence ID" value="NZ_FMZO01000006.1"/>
</dbReference>